<accession>A0A9W7F6T2</accession>
<dbReference type="Proteomes" id="UP001165160">
    <property type="component" value="Unassembled WGS sequence"/>
</dbReference>
<gene>
    <name evidence="1" type="ORF">TrVE_jg9926</name>
</gene>
<organism evidence="1 2">
    <name type="scientific">Triparma verrucosa</name>
    <dbReference type="NCBI Taxonomy" id="1606542"/>
    <lineage>
        <taxon>Eukaryota</taxon>
        <taxon>Sar</taxon>
        <taxon>Stramenopiles</taxon>
        <taxon>Ochrophyta</taxon>
        <taxon>Bolidophyceae</taxon>
        <taxon>Parmales</taxon>
        <taxon>Triparmaceae</taxon>
        <taxon>Triparma</taxon>
    </lineage>
</organism>
<name>A0A9W7F6T2_9STRA</name>
<sequence length="85" mass="9640">MAPGISYADMKKSVKKSIISKGDSKTYPDVILKDMKDYKIQLYLDNGKQGLGWRTVVRDDNSDVGFSFPPDFKYRGAVILAKYKK</sequence>
<reference evidence="2" key="1">
    <citation type="journal article" date="2023" name="Commun. Biol.">
        <title>Genome analysis of Parmales, the sister group of diatoms, reveals the evolutionary specialization of diatoms from phago-mixotrophs to photoautotrophs.</title>
        <authorList>
            <person name="Ban H."/>
            <person name="Sato S."/>
            <person name="Yoshikawa S."/>
            <person name="Yamada K."/>
            <person name="Nakamura Y."/>
            <person name="Ichinomiya M."/>
            <person name="Sato N."/>
            <person name="Blanc-Mathieu R."/>
            <person name="Endo H."/>
            <person name="Kuwata A."/>
            <person name="Ogata H."/>
        </authorList>
    </citation>
    <scope>NUCLEOTIDE SEQUENCE [LARGE SCALE GENOMIC DNA]</scope>
    <source>
        <strain evidence="2">NIES 3699</strain>
    </source>
</reference>
<dbReference type="EMBL" id="BRXX01000318">
    <property type="protein sequence ID" value="GMI04616.1"/>
    <property type="molecule type" value="Genomic_DNA"/>
</dbReference>
<evidence type="ECO:0000313" key="1">
    <source>
        <dbReference type="EMBL" id="GMI04616.1"/>
    </source>
</evidence>
<protein>
    <submittedName>
        <fullName evidence="1">Uncharacterized protein</fullName>
    </submittedName>
</protein>
<comment type="caution">
    <text evidence="1">The sequence shown here is derived from an EMBL/GenBank/DDBJ whole genome shotgun (WGS) entry which is preliminary data.</text>
</comment>
<evidence type="ECO:0000313" key="2">
    <source>
        <dbReference type="Proteomes" id="UP001165160"/>
    </source>
</evidence>
<keyword evidence="2" id="KW-1185">Reference proteome</keyword>
<proteinExistence type="predicted"/>
<dbReference type="AlphaFoldDB" id="A0A9W7F6T2"/>